<evidence type="ECO:0000259" key="1">
    <source>
        <dbReference type="SMART" id="SM00530"/>
    </source>
</evidence>
<evidence type="ECO:0000313" key="2">
    <source>
        <dbReference type="EMBL" id="MDQ0646292.1"/>
    </source>
</evidence>
<dbReference type="InterPro" id="IPR041413">
    <property type="entry name" value="MLTR_LBD"/>
</dbReference>
<dbReference type="Gene3D" id="1.10.260.40">
    <property type="entry name" value="lambda repressor-like DNA-binding domains"/>
    <property type="match status" value="1"/>
</dbReference>
<gene>
    <name evidence="2" type="ORF">QFZ53_000488</name>
</gene>
<proteinExistence type="predicted"/>
<reference evidence="2 3" key="1">
    <citation type="submission" date="2023-07" db="EMBL/GenBank/DDBJ databases">
        <title>Comparative genomics of wheat-associated soil bacteria to identify genetic determinants of phenazine resistance.</title>
        <authorList>
            <person name="Mouncey N."/>
        </authorList>
    </citation>
    <scope>NUCLEOTIDE SEQUENCE [LARGE SCALE GENOMIC DNA]</scope>
    <source>
        <strain evidence="2 3">W4I9-1</strain>
    </source>
</reference>
<sequence length="307" mass="33892">MVLMMTADSTATARHELGAFLRNRRERLSPAQVSLPPGGRRRTPGLRREEVAVLAGVGVTWYTWLEQGRDIRPSPAVLDAIAGALRLDLEEREHLWVLATGHAAPGAPLSSMCEVVTADHLALLATLMPLPACIQTATYDILASNAAYRFLIDDLDAVPVADRNCMVRAFLDPVWQRSYGDYDAVTTRMVARLHAAMAEHLDDPAWTGLVERMRTESPRFDALWQSGEIARDTPHEQVFRHTRAGSVHVRFVPLWIDRARSVQIKVLQPVDASSAEAFARMAAELHDSPVVTARPKVAARLESALVA</sequence>
<dbReference type="GO" id="GO:0003677">
    <property type="term" value="F:DNA binding"/>
    <property type="evidence" value="ECO:0007669"/>
    <property type="project" value="InterPro"/>
</dbReference>
<dbReference type="Pfam" id="PF17765">
    <property type="entry name" value="MLTR_LBD"/>
    <property type="match status" value="1"/>
</dbReference>
<dbReference type="InterPro" id="IPR010982">
    <property type="entry name" value="Lambda_DNA-bd_dom_sf"/>
</dbReference>
<dbReference type="InterPro" id="IPR001387">
    <property type="entry name" value="Cro/C1-type_HTH"/>
</dbReference>
<protein>
    <submittedName>
        <fullName evidence="2">Transcriptional regulator with XRE-family HTH domain</fullName>
    </submittedName>
</protein>
<comment type="caution">
    <text evidence="2">The sequence shown here is derived from an EMBL/GenBank/DDBJ whole genome shotgun (WGS) entry which is preliminary data.</text>
</comment>
<dbReference type="PANTHER" id="PTHR35010">
    <property type="entry name" value="BLL4672 PROTEIN-RELATED"/>
    <property type="match status" value="1"/>
</dbReference>
<organism evidence="2 3">
    <name type="scientific">Microbacterium natoriense</name>
    <dbReference type="NCBI Taxonomy" id="284570"/>
    <lineage>
        <taxon>Bacteria</taxon>
        <taxon>Bacillati</taxon>
        <taxon>Actinomycetota</taxon>
        <taxon>Actinomycetes</taxon>
        <taxon>Micrococcales</taxon>
        <taxon>Microbacteriaceae</taxon>
        <taxon>Microbacterium</taxon>
    </lineage>
</organism>
<dbReference type="SMART" id="SM00530">
    <property type="entry name" value="HTH_XRE"/>
    <property type="match status" value="1"/>
</dbReference>
<evidence type="ECO:0000313" key="3">
    <source>
        <dbReference type="Proteomes" id="UP001244427"/>
    </source>
</evidence>
<dbReference type="EMBL" id="JAUSXV010000001">
    <property type="protein sequence ID" value="MDQ0646292.1"/>
    <property type="molecule type" value="Genomic_DNA"/>
</dbReference>
<dbReference type="PANTHER" id="PTHR35010:SF2">
    <property type="entry name" value="BLL4672 PROTEIN"/>
    <property type="match status" value="1"/>
</dbReference>
<dbReference type="AlphaFoldDB" id="A0AAW8EV83"/>
<dbReference type="Gene3D" id="3.30.450.180">
    <property type="match status" value="1"/>
</dbReference>
<dbReference type="Proteomes" id="UP001244427">
    <property type="component" value="Unassembled WGS sequence"/>
</dbReference>
<feature type="domain" description="HTH cro/C1-type" evidence="1">
    <location>
        <begin position="20"/>
        <end position="92"/>
    </location>
</feature>
<dbReference type="Pfam" id="PF13560">
    <property type="entry name" value="HTH_31"/>
    <property type="match status" value="1"/>
</dbReference>
<name>A0AAW8EV83_9MICO</name>
<keyword evidence="3" id="KW-1185">Reference proteome</keyword>
<dbReference type="CDD" id="cd00093">
    <property type="entry name" value="HTH_XRE"/>
    <property type="match status" value="1"/>
</dbReference>
<dbReference type="SUPFAM" id="SSF47413">
    <property type="entry name" value="lambda repressor-like DNA-binding domains"/>
    <property type="match status" value="1"/>
</dbReference>
<accession>A0AAW8EV83</accession>